<gene>
    <name evidence="1" type="ORF">FN976_26585</name>
</gene>
<dbReference type="EMBL" id="VOBQ01000025">
    <property type="protein sequence ID" value="TWO66681.1"/>
    <property type="molecule type" value="Genomic_DNA"/>
</dbReference>
<proteinExistence type="predicted"/>
<dbReference type="OrthoDB" id="330101at2"/>
<keyword evidence="2" id="KW-1185">Reference proteome</keyword>
<dbReference type="AlphaFoldDB" id="A0A562ZG44"/>
<dbReference type="RefSeq" id="WP_145896688.1">
    <property type="nucleotide sequence ID" value="NZ_VOBQ01000025.1"/>
</dbReference>
<dbReference type="Pfam" id="PF12487">
    <property type="entry name" value="DUF3703"/>
    <property type="match status" value="1"/>
</dbReference>
<sequence>MNTTPQARRAVYGRLLRSYAELPAHREHDEARWTVLMAAHVVGQADLGLHVDSHLRMLRLAWDQGDPREAAGQLLRLALVPLGHALGRLPAGNIGRATVPALRPMVPPPAVQALIARHAGSS</sequence>
<evidence type="ECO:0000313" key="2">
    <source>
        <dbReference type="Proteomes" id="UP000318199"/>
    </source>
</evidence>
<name>A0A562ZG44_9BURK</name>
<reference evidence="1 2" key="1">
    <citation type="submission" date="2019-07" db="EMBL/GenBank/DDBJ databases">
        <title>Caenimonas sedimenti sp. nov., isolated from activated sludge.</title>
        <authorList>
            <person name="Xu J."/>
        </authorList>
    </citation>
    <scope>NUCLEOTIDE SEQUENCE [LARGE SCALE GENOMIC DNA]</scope>
    <source>
        <strain evidence="1 2">HX-9-20</strain>
    </source>
</reference>
<protein>
    <submittedName>
        <fullName evidence="1">DUF3703 domain-containing protein</fullName>
    </submittedName>
</protein>
<comment type="caution">
    <text evidence="1">The sequence shown here is derived from an EMBL/GenBank/DDBJ whole genome shotgun (WGS) entry which is preliminary data.</text>
</comment>
<dbReference type="Proteomes" id="UP000318199">
    <property type="component" value="Unassembled WGS sequence"/>
</dbReference>
<organism evidence="1 2">
    <name type="scientific">Caenimonas sedimenti</name>
    <dbReference type="NCBI Taxonomy" id="2596921"/>
    <lineage>
        <taxon>Bacteria</taxon>
        <taxon>Pseudomonadati</taxon>
        <taxon>Pseudomonadota</taxon>
        <taxon>Betaproteobacteria</taxon>
        <taxon>Burkholderiales</taxon>
        <taxon>Comamonadaceae</taxon>
        <taxon>Caenimonas</taxon>
    </lineage>
</organism>
<accession>A0A562ZG44</accession>
<evidence type="ECO:0000313" key="1">
    <source>
        <dbReference type="EMBL" id="TWO66681.1"/>
    </source>
</evidence>
<dbReference type="InterPro" id="IPR022172">
    <property type="entry name" value="DUF3703"/>
</dbReference>